<keyword evidence="2" id="KW-1185">Reference proteome</keyword>
<dbReference type="KEGG" id="vg:26641014"/>
<dbReference type="RefSeq" id="YP_009214597.1">
    <property type="nucleotide sequence ID" value="NC_028962.1"/>
</dbReference>
<reference evidence="1 2" key="1">
    <citation type="journal article" date="2015" name="Appl. Environ. Microbiol.">
        <title>Two Phages, phiIPLA-RODI and phiIPLA-C1C, Lyse Mono- and Dual-Species Staphylococcal Biofilms.</title>
        <authorList>
            <person name="Gutierrez D."/>
            <person name="Vandenheuvel D."/>
            <person name="Martinez B."/>
            <person name="Rodriguez A."/>
            <person name="Lavigne R."/>
            <person name="Garcia P."/>
        </authorList>
    </citation>
    <scope>NUCLEOTIDE SEQUENCE [LARGE SCALE GENOMIC DNA]</scope>
</reference>
<dbReference type="Proteomes" id="UP000032689">
    <property type="component" value="Segment"/>
</dbReference>
<dbReference type="OrthoDB" id="41331at10239"/>
<accession>A0A0D3MWM9</accession>
<sequence>MEFTLDDFVQYIQLKGNEGTKEANRVTSITYLVSEHYSVTYNSFNKGILLLYRDNIQVEVVDLSKEEERNEFEKVLFSQDNIYDLIDVYYFKYIEAEEERENTLEKINKYFE</sequence>
<proteinExistence type="predicted"/>
<name>A0A0D3MWM9_9CAUD</name>
<evidence type="ECO:0000313" key="2">
    <source>
        <dbReference type="Proteomes" id="UP000032689"/>
    </source>
</evidence>
<organism evidence="1 2">
    <name type="scientific">Staphylococcus phage vB_SepM_ phiIPLA-C1C</name>
    <dbReference type="NCBI Taxonomy" id="1572704"/>
    <lineage>
        <taxon>Viruses</taxon>
        <taxon>Duplodnaviria</taxon>
        <taxon>Heunggongvirae</taxon>
        <taxon>Uroviricota</taxon>
        <taxon>Caudoviricetes</taxon>
        <taxon>Herelleviridae</taxon>
        <taxon>Twortvirinae</taxon>
        <taxon>Sepunavirus</taxon>
        <taxon>Sepunavirus IPLAC1C</taxon>
    </lineage>
</organism>
<dbReference type="EMBL" id="KP027447">
    <property type="protein sequence ID" value="AJA42317.1"/>
    <property type="molecule type" value="Genomic_DNA"/>
</dbReference>
<dbReference type="GeneID" id="26641014"/>
<evidence type="ECO:0000313" key="1">
    <source>
        <dbReference type="EMBL" id="AJA42317.1"/>
    </source>
</evidence>
<protein>
    <submittedName>
        <fullName evidence="1">Uncharacterized protein</fullName>
    </submittedName>
</protein>